<dbReference type="NCBIfam" id="TIGR01640">
    <property type="entry name" value="F_box_assoc_1"/>
    <property type="match status" value="1"/>
</dbReference>
<evidence type="ECO:0000259" key="1">
    <source>
        <dbReference type="Pfam" id="PF24750"/>
    </source>
</evidence>
<dbReference type="InterPro" id="IPR055290">
    <property type="entry name" value="At3g26010-like"/>
</dbReference>
<dbReference type="AlphaFoldDB" id="A0A8T1RKA6"/>
<organism evidence="2 3">
    <name type="scientific">Carya illinoinensis</name>
    <name type="common">Pecan</name>
    <dbReference type="NCBI Taxonomy" id="32201"/>
    <lineage>
        <taxon>Eukaryota</taxon>
        <taxon>Viridiplantae</taxon>
        <taxon>Streptophyta</taxon>
        <taxon>Embryophyta</taxon>
        <taxon>Tracheophyta</taxon>
        <taxon>Spermatophyta</taxon>
        <taxon>Magnoliopsida</taxon>
        <taxon>eudicotyledons</taxon>
        <taxon>Gunneridae</taxon>
        <taxon>Pentapetalae</taxon>
        <taxon>rosids</taxon>
        <taxon>fabids</taxon>
        <taxon>Fagales</taxon>
        <taxon>Juglandaceae</taxon>
        <taxon>Carya</taxon>
    </lineage>
</organism>
<comment type="caution">
    <text evidence="2">The sequence shown here is derived from an EMBL/GenBank/DDBJ whole genome shotgun (WGS) entry which is preliminary data.</text>
</comment>
<dbReference type="InterPro" id="IPR056592">
    <property type="entry name" value="Beta-prop_At3g26010-like"/>
</dbReference>
<evidence type="ECO:0000313" key="2">
    <source>
        <dbReference type="EMBL" id="KAG6666522.1"/>
    </source>
</evidence>
<sequence>MQTSLCVSLSLDQKLRTIQIKFNNCERNLIRSIMDRGRRLNKVIANKNSKIYRDLKDIMREHTLSFLPAKSLFRFKGVCRDWKLQISTPFFAHNQSNSFHNCSGFFCQSFSSPPSFISLDQNSYGVPDPSLLFLPEPVYIRSSSNGLLCCQSRTDDKAYYICNPVTKQWKKLPKPNADHGSNPALVLIFEPSILNFVAEYKLICAFSSADFESAIEFEIYNSTEGSWRIFGEIYFGAEELKPRSGVHVNGIIYWLFDSGGIVLFDLSMQRSQRLYGHNNGCLGVMNGKLSLVTVYNQTLTVSVLSNTYTNTMALNSRVKAWDTKLSVNINNRLELSGVPTFGPAYDQRPVLYASGDLIVIRGERGLYSFNMKTQEFVGLRAEADHDDHDMVFIGYVNSLVDI</sequence>
<dbReference type="Pfam" id="PF24750">
    <property type="entry name" value="b-prop_At3g26010-like"/>
    <property type="match status" value="1"/>
</dbReference>
<dbReference type="InterPro" id="IPR017451">
    <property type="entry name" value="F-box-assoc_interact_dom"/>
</dbReference>
<keyword evidence="3" id="KW-1185">Reference proteome</keyword>
<evidence type="ECO:0000313" key="3">
    <source>
        <dbReference type="Proteomes" id="UP000811609"/>
    </source>
</evidence>
<proteinExistence type="predicted"/>
<reference evidence="2" key="1">
    <citation type="submission" date="2020-12" db="EMBL/GenBank/DDBJ databases">
        <title>WGS assembly of Carya illinoinensis cv. Pawnee.</title>
        <authorList>
            <person name="Platts A."/>
            <person name="Shu S."/>
            <person name="Wright S."/>
            <person name="Barry K."/>
            <person name="Edger P."/>
            <person name="Pires J.C."/>
            <person name="Schmutz J."/>
        </authorList>
    </citation>
    <scope>NUCLEOTIDE SEQUENCE</scope>
    <source>
        <tissue evidence="2">Leaf</tissue>
    </source>
</reference>
<gene>
    <name evidence="2" type="ORF">CIPAW_01G036300</name>
</gene>
<dbReference type="PANTHER" id="PTHR35546:SF100">
    <property type="entry name" value="F-BOX DOMAIN-CONTAINING PROTEIN"/>
    <property type="match status" value="1"/>
</dbReference>
<accession>A0A8T1RKA6</accession>
<feature type="domain" description="F-box protein At3g26010-like beta-propeller" evidence="1">
    <location>
        <begin position="138"/>
        <end position="387"/>
    </location>
</feature>
<protein>
    <recommendedName>
        <fullName evidence="1">F-box protein At3g26010-like beta-propeller domain-containing protein</fullName>
    </recommendedName>
</protein>
<dbReference type="EMBL" id="CM031809">
    <property type="protein sequence ID" value="KAG6666522.1"/>
    <property type="molecule type" value="Genomic_DNA"/>
</dbReference>
<name>A0A8T1RKA6_CARIL</name>
<dbReference type="Proteomes" id="UP000811609">
    <property type="component" value="Chromosome 1"/>
</dbReference>
<dbReference type="PANTHER" id="PTHR35546">
    <property type="entry name" value="F-BOX PROTEIN INTERACTION DOMAIN PROTEIN-RELATED"/>
    <property type="match status" value="1"/>
</dbReference>